<dbReference type="PANTHER" id="PTHR30135:SF3">
    <property type="entry name" value="GLUCONEOGENESIS FACTOR-RELATED"/>
    <property type="match status" value="1"/>
</dbReference>
<dbReference type="NCBIfam" id="TIGR01826">
    <property type="entry name" value="CofD_related"/>
    <property type="match status" value="1"/>
</dbReference>
<dbReference type="SUPFAM" id="SSF142338">
    <property type="entry name" value="CofD-like"/>
    <property type="match status" value="1"/>
</dbReference>
<gene>
    <name evidence="3" type="ORF">C772_02433</name>
</gene>
<evidence type="ECO:0000313" key="3">
    <source>
        <dbReference type="EMBL" id="EMR05613.1"/>
    </source>
</evidence>
<evidence type="ECO:0000256" key="1">
    <source>
        <dbReference type="ARBA" id="ARBA00022490"/>
    </source>
</evidence>
<dbReference type="InterPro" id="IPR010119">
    <property type="entry name" value="Gluconeogen_factor"/>
</dbReference>
<comment type="subcellular location">
    <subcellularLocation>
        <location evidence="2">Cytoplasm</location>
    </subcellularLocation>
</comment>
<sequence>MPGKKGKKRIVAIGGGTGLSTILRGLKQYDVDLTAIVTVADDGGSSGKIRKDYMIPPPGDVRNVIAALSDVEPLVLEMFQYRFAASEGLGGHSLGNLMLAAMTNITGDFSSAVAEMSRFLNIKGRVLPAANQIITLGAELEDGSIINGESKIPVYGHRIRRVFLLPDEVEPLDDAVRAIRRADMIIVGPGSLYTSILPNLLVPGIGEAVLKSKARRLYICNIMTQPGETSSFSASDHVRVMYDHLGARFLDGVVVNDGTGLDAVAEDYRQQQSVPVQGDVENLGKLADDVILADIATIVGGHVRHDAGKVAELICSYLDSPDGAAV</sequence>
<comment type="similarity">
    <text evidence="2">Belongs to the gluconeogenesis factor family.</text>
</comment>
<dbReference type="RefSeq" id="WP_008300285.1">
    <property type="nucleotide sequence ID" value="NZ_AOFT01000013.1"/>
</dbReference>
<dbReference type="OrthoDB" id="9783842at2"/>
<reference evidence="3 4" key="1">
    <citation type="journal article" date="2013" name="Genome Announc.">
        <title>Draft Genome Sequence of Bhargavaea cecembensis Strain DSE10T, Isolated from a Deep-Sea Sediment Sample Collected at a Depth of 5,904 m from the Chagos-Laccadive Ridge System in the Indian Ocean.</title>
        <authorList>
            <person name="Shivaji S."/>
            <person name="Ara S."/>
            <person name="Begum Z."/>
            <person name="Ruth M."/>
            <person name="Singh A."/>
            <person name="Kumar Pinnaka A."/>
        </authorList>
    </citation>
    <scope>NUCLEOTIDE SEQUENCE [LARGE SCALE GENOMIC DNA]</scope>
    <source>
        <strain evidence="3 4">DSE10</strain>
    </source>
</reference>
<dbReference type="PANTHER" id="PTHR30135">
    <property type="entry name" value="UNCHARACTERIZED PROTEIN YVCK-RELATED"/>
    <property type="match status" value="1"/>
</dbReference>
<dbReference type="Proteomes" id="UP000011919">
    <property type="component" value="Unassembled WGS sequence"/>
</dbReference>
<keyword evidence="1 2" id="KW-0963">Cytoplasm</keyword>
<dbReference type="InterPro" id="IPR038136">
    <property type="entry name" value="CofD-like_dom_sf"/>
</dbReference>
<dbReference type="STRING" id="1235279.C772_02433"/>
<dbReference type="GO" id="GO:0043743">
    <property type="term" value="F:LPPG:FO 2-phospho-L-lactate transferase activity"/>
    <property type="evidence" value="ECO:0007669"/>
    <property type="project" value="InterPro"/>
</dbReference>
<dbReference type="Pfam" id="PF01933">
    <property type="entry name" value="CofD"/>
    <property type="match status" value="1"/>
</dbReference>
<name>M7NAI5_9BACL</name>
<dbReference type="AlphaFoldDB" id="M7NAI5"/>
<comment type="caution">
    <text evidence="3">The sequence shown here is derived from an EMBL/GenBank/DDBJ whole genome shotgun (WGS) entry which is preliminary data.</text>
</comment>
<dbReference type="eggNOG" id="COG0391">
    <property type="taxonomic scope" value="Bacteria"/>
</dbReference>
<protein>
    <recommendedName>
        <fullName evidence="2">Gluconeogenesis factor</fullName>
    </recommendedName>
</protein>
<dbReference type="HAMAP" id="MF_00973">
    <property type="entry name" value="Gluconeogen_factor"/>
    <property type="match status" value="1"/>
</dbReference>
<dbReference type="InterPro" id="IPR002882">
    <property type="entry name" value="CofD"/>
</dbReference>
<keyword evidence="4" id="KW-1185">Reference proteome</keyword>
<dbReference type="CDD" id="cd07187">
    <property type="entry name" value="YvcK_like"/>
    <property type="match status" value="1"/>
</dbReference>
<comment type="function">
    <text evidence="2">Required for morphogenesis under gluconeogenic growth conditions.</text>
</comment>
<dbReference type="GO" id="GO:0005737">
    <property type="term" value="C:cytoplasm"/>
    <property type="evidence" value="ECO:0007669"/>
    <property type="project" value="UniProtKB-SubCell"/>
</dbReference>
<evidence type="ECO:0000256" key="2">
    <source>
        <dbReference type="HAMAP-Rule" id="MF_00973"/>
    </source>
</evidence>
<accession>M7NAI5</accession>
<proteinExistence type="inferred from homology"/>
<evidence type="ECO:0000313" key="4">
    <source>
        <dbReference type="Proteomes" id="UP000011919"/>
    </source>
</evidence>
<dbReference type="PATRIC" id="fig|1235279.3.peg.2428"/>
<dbReference type="EMBL" id="AOFT01000013">
    <property type="protein sequence ID" value="EMR05613.1"/>
    <property type="molecule type" value="Genomic_DNA"/>
</dbReference>
<organism evidence="3 4">
    <name type="scientific">Bhargavaea cecembensis DSE10</name>
    <dbReference type="NCBI Taxonomy" id="1235279"/>
    <lineage>
        <taxon>Bacteria</taxon>
        <taxon>Bacillati</taxon>
        <taxon>Bacillota</taxon>
        <taxon>Bacilli</taxon>
        <taxon>Bacillales</taxon>
        <taxon>Caryophanaceae</taxon>
        <taxon>Bhargavaea</taxon>
    </lineage>
</organism>
<dbReference type="Gene3D" id="3.40.50.10680">
    <property type="entry name" value="CofD-like domains"/>
    <property type="match status" value="1"/>
</dbReference>
<dbReference type="GO" id="GO:0008360">
    <property type="term" value="P:regulation of cell shape"/>
    <property type="evidence" value="ECO:0007669"/>
    <property type="project" value="UniProtKB-UniRule"/>
</dbReference>